<dbReference type="GO" id="GO:0098542">
    <property type="term" value="P:defense response to other organism"/>
    <property type="evidence" value="ECO:0007669"/>
    <property type="project" value="TreeGrafter"/>
</dbReference>
<keyword evidence="2" id="KW-0611">Plant defense</keyword>
<feature type="domain" description="Disease resistance protein winged helix" evidence="4">
    <location>
        <begin position="238"/>
        <end position="311"/>
    </location>
</feature>
<sequence length="729" mass="84393">MDGEFIIVCVTVPLLLHKLQNLLYYESKVPVGEAIDQLERIRTRLRDIERINLDIRYQFWVGFLKELQDLEDVIDNLIGEIELQRRNDSLKIMSPLICLRPLHGRIGLISKKLKKIITTSAKLFMELENLGPTTDKELALLEIKSCFCHLIRLQSLTEEESWTLFCKKAPIAEETTRFKENILTSCGGSPRTILIMEGLLSTTKRPSVIEHIIDRDILKLCYQDLSSQMKVCFLYFRLFPRAFEIPIRRLFHLWIAEGLFITLPDEENMASEDLAEDCLKLLIRRNLIEVTKVRLDGSPKTCRMPTTIWDVFSRTAVILGHFHFHKDIYRYDNRDLYDIRRLTNYAANGIDPQFYDHIQYLRSYVSFNTESSGKFLDALVTPGGFGLLVVLDLENVYKPAMLSETVGKLLHLKHLGLRRTFLDSLPRSVGNLPYLQTLDVKHTNMTTLPSSIWKAKKLQHLYLNENNFDMSFKRTYTGSEIILQTLSGLFIGNKNVVKSYLYSLRHLRKLKLTFYSKSVEGIASWISELKALRSLKLRSIDEFDRPATLELDSLITHHELLELHLVGSLTRSIESLCAPNLRVLTLSASKLGEDPMPILGKLRYLNCLRLFRNSYLGEDMTCRAGEFPQLRVLKLWMLEHLEKWTVMEGTMPLLKELEIRLCPKLKLREKLPLTLKDVVLINMPDGFVECVERVLVNSFVKKITWRFTALPVRLIALLLLLFFGISQLT</sequence>
<dbReference type="Pfam" id="PF23559">
    <property type="entry name" value="WHD_DRP"/>
    <property type="match status" value="1"/>
</dbReference>
<dbReference type="Gene3D" id="1.10.10.10">
    <property type="entry name" value="Winged helix-like DNA-binding domain superfamily/Winged helix DNA-binding domain"/>
    <property type="match status" value="1"/>
</dbReference>
<reference evidence="6 7" key="1">
    <citation type="journal article" date="2018" name="Sci. Data">
        <title>The draft genome sequence of cork oak.</title>
        <authorList>
            <person name="Ramos A.M."/>
            <person name="Usie A."/>
            <person name="Barbosa P."/>
            <person name="Barros P.M."/>
            <person name="Capote T."/>
            <person name="Chaves I."/>
            <person name="Simoes F."/>
            <person name="Abreu I."/>
            <person name="Carrasquinho I."/>
            <person name="Faro C."/>
            <person name="Guimaraes J.B."/>
            <person name="Mendonca D."/>
            <person name="Nobrega F."/>
            <person name="Rodrigues L."/>
            <person name="Saibo N.J.M."/>
            <person name="Varela M.C."/>
            <person name="Egas C."/>
            <person name="Matos J."/>
            <person name="Miguel C.M."/>
            <person name="Oliveira M.M."/>
            <person name="Ricardo C.P."/>
            <person name="Goncalves S."/>
        </authorList>
    </citation>
    <scope>NUCLEOTIDE SEQUENCE [LARGE SCALE GENOMIC DNA]</scope>
    <source>
        <strain evidence="7">cv. HL8</strain>
    </source>
</reference>
<feature type="transmembrane region" description="Helical" evidence="3">
    <location>
        <begin position="703"/>
        <end position="725"/>
    </location>
</feature>
<dbReference type="PANTHER" id="PTHR23155">
    <property type="entry name" value="DISEASE RESISTANCE PROTEIN RP"/>
    <property type="match status" value="1"/>
</dbReference>
<protein>
    <submittedName>
        <fullName evidence="6">Disease resistance rpp8-like protein 3</fullName>
    </submittedName>
</protein>
<evidence type="ECO:0000259" key="4">
    <source>
        <dbReference type="Pfam" id="PF23559"/>
    </source>
</evidence>
<dbReference type="InterPro" id="IPR032675">
    <property type="entry name" value="LRR_dom_sf"/>
</dbReference>
<keyword evidence="3" id="KW-1133">Transmembrane helix</keyword>
<keyword evidence="1" id="KW-0677">Repeat</keyword>
<evidence type="ECO:0000256" key="3">
    <source>
        <dbReference type="SAM" id="Phobius"/>
    </source>
</evidence>
<dbReference type="InterPro" id="IPR058922">
    <property type="entry name" value="WHD_DRP"/>
</dbReference>
<keyword evidence="3" id="KW-0472">Membrane</keyword>
<dbReference type="InterPro" id="IPR044974">
    <property type="entry name" value="Disease_R_plants"/>
</dbReference>
<evidence type="ECO:0000256" key="2">
    <source>
        <dbReference type="ARBA" id="ARBA00022821"/>
    </source>
</evidence>
<proteinExistence type="predicted"/>
<keyword evidence="3" id="KW-0812">Transmembrane</keyword>
<dbReference type="GO" id="GO:0043531">
    <property type="term" value="F:ADP binding"/>
    <property type="evidence" value="ECO:0007669"/>
    <property type="project" value="InterPro"/>
</dbReference>
<feature type="domain" description="Disease resistance R13L4/SHOC-2-like LRR" evidence="5">
    <location>
        <begin position="382"/>
        <end position="661"/>
    </location>
</feature>
<organism evidence="6 7">
    <name type="scientific">Quercus suber</name>
    <name type="common">Cork oak</name>
    <dbReference type="NCBI Taxonomy" id="58331"/>
    <lineage>
        <taxon>Eukaryota</taxon>
        <taxon>Viridiplantae</taxon>
        <taxon>Streptophyta</taxon>
        <taxon>Embryophyta</taxon>
        <taxon>Tracheophyta</taxon>
        <taxon>Spermatophyta</taxon>
        <taxon>Magnoliopsida</taxon>
        <taxon>eudicotyledons</taxon>
        <taxon>Gunneridae</taxon>
        <taxon>Pentapetalae</taxon>
        <taxon>rosids</taxon>
        <taxon>fabids</taxon>
        <taxon>Fagales</taxon>
        <taxon>Fagaceae</taxon>
        <taxon>Quercus</taxon>
    </lineage>
</organism>
<dbReference type="SUPFAM" id="SSF52540">
    <property type="entry name" value="P-loop containing nucleoside triphosphate hydrolases"/>
    <property type="match status" value="1"/>
</dbReference>
<gene>
    <name evidence="6" type="primary">RPP8L3_2</name>
    <name evidence="6" type="ORF">CFP56_029854</name>
</gene>
<evidence type="ECO:0000313" key="6">
    <source>
        <dbReference type="EMBL" id="KAK7828892.1"/>
    </source>
</evidence>
<dbReference type="Gene3D" id="3.80.10.10">
    <property type="entry name" value="Ribonuclease Inhibitor"/>
    <property type="match status" value="2"/>
</dbReference>
<evidence type="ECO:0000313" key="7">
    <source>
        <dbReference type="Proteomes" id="UP000237347"/>
    </source>
</evidence>
<evidence type="ECO:0000256" key="1">
    <source>
        <dbReference type="ARBA" id="ARBA00022737"/>
    </source>
</evidence>
<dbReference type="AlphaFoldDB" id="A0AAW0JQ97"/>
<comment type="caution">
    <text evidence="6">The sequence shown here is derived from an EMBL/GenBank/DDBJ whole genome shotgun (WGS) entry which is preliminary data.</text>
</comment>
<dbReference type="Pfam" id="PF23598">
    <property type="entry name" value="LRR_14"/>
    <property type="match status" value="1"/>
</dbReference>
<keyword evidence="7" id="KW-1185">Reference proteome</keyword>
<dbReference type="InterPro" id="IPR027417">
    <property type="entry name" value="P-loop_NTPase"/>
</dbReference>
<evidence type="ECO:0000259" key="5">
    <source>
        <dbReference type="Pfam" id="PF23598"/>
    </source>
</evidence>
<dbReference type="PANTHER" id="PTHR23155:SF955">
    <property type="entry name" value="AAA+ ATPASE DOMAIN-CONTAINING PROTEIN"/>
    <property type="match status" value="1"/>
</dbReference>
<dbReference type="InterPro" id="IPR036388">
    <property type="entry name" value="WH-like_DNA-bd_sf"/>
</dbReference>
<dbReference type="SUPFAM" id="SSF52058">
    <property type="entry name" value="L domain-like"/>
    <property type="match status" value="1"/>
</dbReference>
<dbReference type="EMBL" id="PKMF04000492">
    <property type="protein sequence ID" value="KAK7828892.1"/>
    <property type="molecule type" value="Genomic_DNA"/>
</dbReference>
<name>A0AAW0JQ97_QUESU</name>
<accession>A0AAW0JQ97</accession>
<dbReference type="InterPro" id="IPR055414">
    <property type="entry name" value="LRR_R13L4/SHOC2-like"/>
</dbReference>
<dbReference type="Proteomes" id="UP000237347">
    <property type="component" value="Unassembled WGS sequence"/>
</dbReference>